<organism evidence="10 11">
    <name type="scientific">Venturia inaequalis</name>
    <name type="common">Apple scab fungus</name>
    <dbReference type="NCBI Taxonomy" id="5025"/>
    <lineage>
        <taxon>Eukaryota</taxon>
        <taxon>Fungi</taxon>
        <taxon>Dikarya</taxon>
        <taxon>Ascomycota</taxon>
        <taxon>Pezizomycotina</taxon>
        <taxon>Dothideomycetes</taxon>
        <taxon>Pleosporomycetidae</taxon>
        <taxon>Venturiales</taxon>
        <taxon>Venturiaceae</taxon>
        <taxon>Venturia</taxon>
    </lineage>
</organism>
<dbReference type="EMBL" id="WNWS01000439">
    <property type="protein sequence ID" value="KAE9967770.1"/>
    <property type="molecule type" value="Genomic_DNA"/>
</dbReference>
<keyword evidence="3 8" id="KW-0812">Transmembrane</keyword>
<dbReference type="InterPro" id="IPR004840">
    <property type="entry name" value="Amino_acid_permease_CS"/>
</dbReference>
<dbReference type="AlphaFoldDB" id="A0A8H3UDR4"/>
<evidence type="ECO:0000256" key="5">
    <source>
        <dbReference type="ARBA" id="ARBA00022989"/>
    </source>
</evidence>
<keyword evidence="4" id="KW-0029">Amino-acid transport</keyword>
<feature type="transmembrane region" description="Helical" evidence="8">
    <location>
        <begin position="468"/>
        <end position="487"/>
    </location>
</feature>
<comment type="subcellular location">
    <subcellularLocation>
        <location evidence="1">Membrane</location>
        <topology evidence="1">Multi-pass membrane protein</topology>
    </subcellularLocation>
</comment>
<feature type="compositionally biased region" description="Basic and acidic residues" evidence="7">
    <location>
        <begin position="25"/>
        <end position="39"/>
    </location>
</feature>
<evidence type="ECO:0000256" key="3">
    <source>
        <dbReference type="ARBA" id="ARBA00022692"/>
    </source>
</evidence>
<dbReference type="InterPro" id="IPR004841">
    <property type="entry name" value="AA-permease/SLC12A_dom"/>
</dbReference>
<feature type="transmembrane region" description="Helical" evidence="8">
    <location>
        <begin position="423"/>
        <end position="447"/>
    </location>
</feature>
<dbReference type="PANTHER" id="PTHR43341">
    <property type="entry name" value="AMINO ACID PERMEASE"/>
    <property type="match status" value="1"/>
</dbReference>
<keyword evidence="6 8" id="KW-0472">Membrane</keyword>
<accession>A0A8H3UDR4</accession>
<evidence type="ECO:0000259" key="9">
    <source>
        <dbReference type="Pfam" id="PF00324"/>
    </source>
</evidence>
<dbReference type="FunFam" id="1.20.1740.10:FF:000001">
    <property type="entry name" value="Amino acid permease"/>
    <property type="match status" value="1"/>
</dbReference>
<feature type="region of interest" description="Disordered" evidence="7">
    <location>
        <begin position="1"/>
        <end position="39"/>
    </location>
</feature>
<protein>
    <recommendedName>
        <fullName evidence="9">Amino acid permease/ SLC12A domain-containing protein</fullName>
    </recommendedName>
</protein>
<feature type="transmembrane region" description="Helical" evidence="8">
    <location>
        <begin position="349"/>
        <end position="370"/>
    </location>
</feature>
<evidence type="ECO:0000313" key="10">
    <source>
        <dbReference type="EMBL" id="KAE9967770.1"/>
    </source>
</evidence>
<feature type="compositionally biased region" description="Basic and acidic residues" evidence="7">
    <location>
        <begin position="569"/>
        <end position="589"/>
    </location>
</feature>
<evidence type="ECO:0000256" key="8">
    <source>
        <dbReference type="SAM" id="Phobius"/>
    </source>
</evidence>
<reference evidence="10 11" key="1">
    <citation type="submission" date="2018-12" db="EMBL/GenBank/DDBJ databases">
        <title>Venturia inaequalis Genome Resource.</title>
        <authorList>
            <person name="Lichtner F.J."/>
        </authorList>
    </citation>
    <scope>NUCLEOTIDE SEQUENCE [LARGE SCALE GENOMIC DNA]</scope>
    <source>
        <strain evidence="10 11">120213</strain>
    </source>
</reference>
<feature type="region of interest" description="Disordered" evidence="7">
    <location>
        <begin position="556"/>
        <end position="589"/>
    </location>
</feature>
<feature type="transmembrane region" description="Helical" evidence="8">
    <location>
        <begin position="499"/>
        <end position="518"/>
    </location>
</feature>
<feature type="transmembrane region" description="Helical" evidence="8">
    <location>
        <begin position="88"/>
        <end position="109"/>
    </location>
</feature>
<evidence type="ECO:0000256" key="4">
    <source>
        <dbReference type="ARBA" id="ARBA00022970"/>
    </source>
</evidence>
<dbReference type="GO" id="GO:0015171">
    <property type="term" value="F:amino acid transmembrane transporter activity"/>
    <property type="evidence" value="ECO:0007669"/>
    <property type="project" value="TreeGrafter"/>
</dbReference>
<evidence type="ECO:0000256" key="1">
    <source>
        <dbReference type="ARBA" id="ARBA00004141"/>
    </source>
</evidence>
<feature type="transmembrane region" description="Helical" evidence="8">
    <location>
        <begin position="251"/>
        <end position="270"/>
    </location>
</feature>
<dbReference type="InterPro" id="IPR050524">
    <property type="entry name" value="APC_YAT"/>
</dbReference>
<evidence type="ECO:0000256" key="6">
    <source>
        <dbReference type="ARBA" id="ARBA00023136"/>
    </source>
</evidence>
<sequence>MVKTEPGVGAVEKQRTDSSNSTGLDVERMAGEQGDGLKRELSPRDLNMIAFSGSVGTGLIIGTGKRMASEPLQRLSSGSSNFSKGGPGSLLVCFLLIGFVVWSVITALGEMAAMCPMKKGFAGYATRFVDPCLGFATGWNYFLKYVILLPTNLTASGMIIQYWKPDLNVAIFVTIFGIGLVVLNLFHVSTYGGAQYYLGWAKILIVIAMMCAGVATSCGGGPRHRTVGFRYWTDAFHDEYNGFHGSLGRFLAWWFVLVSTCFAYTGAEIVGASFGEVREPRRNIPKAIKLTAIRILLIYILAVFVITISVDPSSPLLLKTAGENGKGMKGISPFVVAVKEAGIRFLPDIFNAGLLVFVISAANADIYTASRTLYGLSRDSQAPRIFGRTNLKGVPWQAVIVSSLFIVLGYMNAAKSAAQVFKYFVDVSTVFGVLNWMNILLAYFGFVRAMRTQGFERKYMPYRCFCQPYSGMFALFVSILVILFSGYECFVGGFDSTEFVTHYIGVFAYLFFIAFWKITKRTKMVDPMEASLSPSDEEGTGQGLPPAEWVTPLDLTSNTTGSQRLTGIDLKENSERGNLEESVEGRMRR</sequence>
<dbReference type="GO" id="GO:0016020">
    <property type="term" value="C:membrane"/>
    <property type="evidence" value="ECO:0007669"/>
    <property type="project" value="UniProtKB-SubCell"/>
</dbReference>
<gene>
    <name evidence="10" type="ORF">EG328_007965</name>
</gene>
<feature type="transmembrane region" description="Helical" evidence="8">
    <location>
        <begin position="391"/>
        <end position="411"/>
    </location>
</feature>
<proteinExistence type="predicted"/>
<feature type="transmembrane region" description="Helical" evidence="8">
    <location>
        <begin position="291"/>
        <end position="310"/>
    </location>
</feature>
<evidence type="ECO:0000256" key="7">
    <source>
        <dbReference type="SAM" id="MobiDB-lite"/>
    </source>
</evidence>
<comment type="caution">
    <text evidence="10">The sequence shown here is derived from an EMBL/GenBank/DDBJ whole genome shotgun (WGS) entry which is preliminary data.</text>
</comment>
<name>A0A8H3UDR4_VENIN</name>
<feature type="transmembrane region" description="Helical" evidence="8">
    <location>
        <begin position="169"/>
        <end position="188"/>
    </location>
</feature>
<keyword evidence="5 8" id="KW-1133">Transmembrane helix</keyword>
<dbReference type="Pfam" id="PF00324">
    <property type="entry name" value="AA_permease"/>
    <property type="match status" value="1"/>
</dbReference>
<dbReference type="PIRSF" id="PIRSF006060">
    <property type="entry name" value="AA_transporter"/>
    <property type="match status" value="1"/>
</dbReference>
<dbReference type="PROSITE" id="PS00218">
    <property type="entry name" value="AMINO_ACID_PERMEASE_1"/>
    <property type="match status" value="1"/>
</dbReference>
<feature type="compositionally biased region" description="Polar residues" evidence="7">
    <location>
        <begin position="556"/>
        <end position="565"/>
    </location>
</feature>
<evidence type="ECO:0000256" key="2">
    <source>
        <dbReference type="ARBA" id="ARBA00022448"/>
    </source>
</evidence>
<dbReference type="Gene3D" id="1.20.1740.10">
    <property type="entry name" value="Amino acid/polyamine transporter I"/>
    <property type="match status" value="1"/>
</dbReference>
<feature type="transmembrane region" description="Helical" evidence="8">
    <location>
        <begin position="200"/>
        <end position="222"/>
    </location>
</feature>
<evidence type="ECO:0000313" key="11">
    <source>
        <dbReference type="Proteomes" id="UP000447873"/>
    </source>
</evidence>
<keyword evidence="2" id="KW-0813">Transport</keyword>
<dbReference type="PANTHER" id="PTHR43341:SF9">
    <property type="entry name" value="DICARBOXYLIC AMINO ACID PERMEASE"/>
    <property type="match status" value="1"/>
</dbReference>
<feature type="transmembrane region" description="Helical" evidence="8">
    <location>
        <begin position="142"/>
        <end position="163"/>
    </location>
</feature>
<dbReference type="Proteomes" id="UP000447873">
    <property type="component" value="Unassembled WGS sequence"/>
</dbReference>
<feature type="domain" description="Amino acid permease/ SLC12A" evidence="9">
    <location>
        <begin position="48"/>
        <end position="523"/>
    </location>
</feature>